<comment type="catalytic activity">
    <reaction evidence="8 9">
        <text>(2S,6S)-2,6-diaminopimelate = meso-2,6-diaminopimelate</text>
        <dbReference type="Rhea" id="RHEA:15393"/>
        <dbReference type="ChEBI" id="CHEBI:57609"/>
        <dbReference type="ChEBI" id="CHEBI:57791"/>
        <dbReference type="EC" id="5.1.1.7"/>
    </reaction>
</comment>
<feature type="binding site" evidence="9">
    <location>
        <position position="167"/>
    </location>
    <ligand>
        <name>substrate</name>
    </ligand>
</feature>
<dbReference type="Proteomes" id="UP000675920">
    <property type="component" value="Unplaced"/>
</dbReference>
<feature type="binding site" evidence="9">
    <location>
        <begin position="228"/>
        <end position="229"/>
    </location>
    <ligand>
        <name>substrate</name>
    </ligand>
</feature>
<evidence type="ECO:0000313" key="11">
    <source>
        <dbReference type="Proteomes" id="UP000675920"/>
    </source>
</evidence>
<keyword evidence="5 9" id="KW-0028">Amino-acid biosynthesis</keyword>
<feature type="active site" evidence="10">
    <location>
        <position position="75"/>
    </location>
</feature>
<dbReference type="Gene3D" id="3.10.310.10">
    <property type="entry name" value="Diaminopimelate Epimerase, Chain A, domain 1"/>
    <property type="match status" value="2"/>
</dbReference>
<proteinExistence type="inferred from homology"/>
<dbReference type="GO" id="GO:0009089">
    <property type="term" value="P:lysine biosynthetic process via diaminopimelate"/>
    <property type="evidence" value="ECO:0007669"/>
    <property type="project" value="UniProtKB-UniRule"/>
</dbReference>
<gene>
    <name evidence="9 12" type="primary">dapF</name>
</gene>
<dbReference type="PANTHER" id="PTHR31689:SF0">
    <property type="entry name" value="DIAMINOPIMELATE EPIMERASE"/>
    <property type="match status" value="1"/>
</dbReference>
<evidence type="ECO:0000256" key="6">
    <source>
        <dbReference type="ARBA" id="ARBA00023154"/>
    </source>
</evidence>
<evidence type="ECO:0000256" key="7">
    <source>
        <dbReference type="ARBA" id="ARBA00023235"/>
    </source>
</evidence>
<evidence type="ECO:0000256" key="1">
    <source>
        <dbReference type="ARBA" id="ARBA00005196"/>
    </source>
</evidence>
<comment type="function">
    <text evidence="9">Catalyzes the stereoinversion of LL-2,6-diaminopimelate (L,L-DAP) to meso-diaminopimelate (meso-DAP), a precursor of L-lysine and an essential component of the bacterial peptidoglycan.</text>
</comment>
<feature type="active site" description="Proton donor" evidence="9">
    <location>
        <position position="75"/>
    </location>
</feature>
<keyword evidence="7 9" id="KW-0413">Isomerase</keyword>
<dbReference type="InterPro" id="IPR001653">
    <property type="entry name" value="DAP_epimerase_DapF"/>
</dbReference>
<dbReference type="Pfam" id="PF01678">
    <property type="entry name" value="DAP_epimerase"/>
    <property type="match status" value="2"/>
</dbReference>
<dbReference type="OrthoDB" id="9805408at2"/>
<comment type="similarity">
    <text evidence="2 9">Belongs to the diaminopimelate epimerase family.</text>
</comment>
<keyword evidence="6 9" id="KW-0457">Lysine biosynthesis</keyword>
<evidence type="ECO:0000256" key="8">
    <source>
        <dbReference type="ARBA" id="ARBA00051712"/>
    </source>
</evidence>
<dbReference type="PANTHER" id="PTHR31689">
    <property type="entry name" value="DIAMINOPIMELATE EPIMERASE, CHLOROPLASTIC"/>
    <property type="match status" value="1"/>
</dbReference>
<protein>
    <recommendedName>
        <fullName evidence="3 9">Diaminopimelate epimerase</fullName>
        <shortName evidence="9">DAP epimerase</shortName>
        <ecNumber evidence="3 9">5.1.1.7</ecNumber>
    </recommendedName>
    <alternativeName>
        <fullName evidence="9">PLP-independent amino acid racemase</fullName>
    </alternativeName>
</protein>
<organism evidence="11 12">
    <name type="scientific">Derxia gummosa DSM 723</name>
    <dbReference type="NCBI Taxonomy" id="1121388"/>
    <lineage>
        <taxon>Bacteria</taxon>
        <taxon>Pseudomonadati</taxon>
        <taxon>Pseudomonadota</taxon>
        <taxon>Betaproteobacteria</taxon>
        <taxon>Burkholderiales</taxon>
        <taxon>Alcaligenaceae</taxon>
        <taxon>Derxia</taxon>
    </lineage>
</organism>
<dbReference type="GO" id="GO:0008837">
    <property type="term" value="F:diaminopimelate epimerase activity"/>
    <property type="evidence" value="ECO:0007669"/>
    <property type="project" value="UniProtKB-UniRule"/>
</dbReference>
<dbReference type="RefSeq" id="WP_028312429.1">
    <property type="nucleotide sequence ID" value="NZ_AXWS01000019.1"/>
</dbReference>
<reference evidence="12" key="4">
    <citation type="submission" date="2025-08" db="UniProtKB">
        <authorList>
            <consortium name="RefSeq"/>
        </authorList>
    </citation>
    <scope>IDENTIFICATION</scope>
</reference>
<feature type="site" description="Could be important to modulate the pK values of the two catalytic cysteine residues" evidence="9">
    <location>
        <position position="169"/>
    </location>
</feature>
<feature type="binding site" evidence="9">
    <location>
        <begin position="218"/>
        <end position="219"/>
    </location>
    <ligand>
        <name>substrate</name>
    </ligand>
</feature>
<dbReference type="SUPFAM" id="SSF54506">
    <property type="entry name" value="Diaminopimelate epimerase-like"/>
    <property type="match status" value="2"/>
</dbReference>
<evidence type="ECO:0000256" key="4">
    <source>
        <dbReference type="ARBA" id="ARBA00022490"/>
    </source>
</evidence>
<evidence type="ECO:0000256" key="9">
    <source>
        <dbReference type="HAMAP-Rule" id="MF_00197"/>
    </source>
</evidence>
<feature type="binding site" evidence="9">
    <location>
        <position position="13"/>
    </location>
    <ligand>
        <name>substrate</name>
    </ligand>
</feature>
<feature type="active site" description="Proton acceptor" evidence="9">
    <location>
        <position position="227"/>
    </location>
</feature>
<dbReference type="GO" id="GO:0005829">
    <property type="term" value="C:cytosol"/>
    <property type="evidence" value="ECO:0007669"/>
    <property type="project" value="TreeGrafter"/>
</dbReference>
<feature type="site" description="Could be important to modulate the pK values of the two catalytic cysteine residues" evidence="9">
    <location>
        <position position="218"/>
    </location>
</feature>
<reference evidence="12" key="3">
    <citation type="journal article" date="2013" name="J. Biol. Chem.">
        <title>Dimerization of bacterial diaminopimelate epimerase is essential for catalysis.</title>
        <authorList>
            <person name="Hor L."/>
            <person name="Dobson R.C."/>
            <person name="Downton M.T."/>
            <person name="Wagner J."/>
            <person name="Hutton C.A."/>
            <person name="Perugini M.A."/>
        </authorList>
    </citation>
    <scope>NUCLEOTIDE SEQUENCE</scope>
</reference>
<evidence type="ECO:0000256" key="5">
    <source>
        <dbReference type="ARBA" id="ARBA00022605"/>
    </source>
</evidence>
<evidence type="ECO:0000313" key="12">
    <source>
        <dbReference type="RefSeq" id="WP_028312429.1"/>
    </source>
</evidence>
<comment type="subcellular location">
    <subcellularLocation>
        <location evidence="9">Cytoplasm</location>
    </subcellularLocation>
</comment>
<reference evidence="12" key="1">
    <citation type="journal article" date="1999" name="Biochemistry">
        <title>Chemical mechanism of Haemophilus influenzae diaminopimelate epimerase.</title>
        <authorList>
            <person name="Koo C.W."/>
            <person name="Blanchard J.S."/>
        </authorList>
    </citation>
    <scope>NUCLEOTIDE SEQUENCE</scope>
</reference>
<dbReference type="AlphaFoldDB" id="A0A8B6X5S2"/>
<comment type="pathway">
    <text evidence="1 9">Amino-acid biosynthesis; L-lysine biosynthesis via DAP pathway; DL-2,6-diaminopimelate from LL-2,6-diaminopimelate: step 1/1.</text>
</comment>
<feature type="binding site" evidence="9">
    <location>
        <begin position="76"/>
        <end position="77"/>
    </location>
    <ligand>
        <name>substrate</name>
    </ligand>
</feature>
<evidence type="ECO:0000256" key="2">
    <source>
        <dbReference type="ARBA" id="ARBA00010219"/>
    </source>
</evidence>
<dbReference type="NCBIfam" id="TIGR00652">
    <property type="entry name" value="DapF"/>
    <property type="match status" value="1"/>
</dbReference>
<feature type="binding site" evidence="9">
    <location>
        <position position="46"/>
    </location>
    <ligand>
        <name>substrate</name>
    </ligand>
</feature>
<accession>A0A8B6X5S2</accession>
<dbReference type="UniPathway" id="UPA00034">
    <property type="reaction ID" value="UER00025"/>
</dbReference>
<dbReference type="PROSITE" id="PS01326">
    <property type="entry name" value="DAP_EPIMERASE"/>
    <property type="match status" value="1"/>
</dbReference>
<name>A0A8B6X5S2_9BURK</name>
<dbReference type="HAMAP" id="MF_00197">
    <property type="entry name" value="DAP_epimerase"/>
    <property type="match status" value="1"/>
</dbReference>
<evidence type="ECO:0000256" key="3">
    <source>
        <dbReference type="ARBA" id="ARBA00013080"/>
    </source>
</evidence>
<dbReference type="InterPro" id="IPR018510">
    <property type="entry name" value="DAP_epimerase_AS"/>
</dbReference>
<sequence length="284" mass="30170">MKLRFTKMHGAGNDFIVIDATREPVELPPERWQALADRHYGIGADQILIVGKPNDPANDFSYRIVNSDGSEVEHCGNGARAFMHFVTAKGLTTKRRVSVEIMPGLITLEMDAAGAVTAGMGVPVLDAARVPFDAAGLVSRREGELDRWPLDLGAGRTAEIGVVSMGNPHAVLRVDDVDTAPVTTDGPVVENHPRFPRRTNVGFVQVVDEHHIRLRVWERGAGETLACGTGACGAVVAAILAGWVKSPVRIAARGGELSVAWAGPGSVAYLGGPTAIVFEGEVEI</sequence>
<feature type="binding site" evidence="9">
    <location>
        <position position="200"/>
    </location>
    <ligand>
        <name>substrate</name>
    </ligand>
</feature>
<keyword evidence="4 9" id="KW-0963">Cytoplasm</keyword>
<comment type="subunit">
    <text evidence="9">Homodimer.</text>
</comment>
<feature type="binding site" evidence="9">
    <location>
        <position position="66"/>
    </location>
    <ligand>
        <name>substrate</name>
    </ligand>
</feature>
<evidence type="ECO:0000256" key="10">
    <source>
        <dbReference type="PROSITE-ProRule" id="PRU10125"/>
    </source>
</evidence>
<reference evidence="12" key="2">
    <citation type="journal article" date="2008" name="FEMS Microbiol. Lett.">
        <title>Characterization of Mycobacterium tuberculosis diaminopimelic acid epimerase: paired cysteine residues are crucial for racemization.</title>
        <authorList>
            <person name="Usha V."/>
            <person name="Dover L.G."/>
            <person name="Roper D.L."/>
            <person name="Besra G.S."/>
        </authorList>
    </citation>
    <scope>NUCLEOTIDE SEQUENCE</scope>
</reference>
<dbReference type="FunFam" id="3.10.310.10:FF:000001">
    <property type="entry name" value="Diaminopimelate epimerase"/>
    <property type="match status" value="1"/>
</dbReference>
<keyword evidence="11" id="KW-1185">Reference proteome</keyword>
<dbReference type="EC" id="5.1.1.7" evidence="3 9"/>